<dbReference type="EMBL" id="WUPT01000002">
    <property type="protein sequence ID" value="MXQ09183.1"/>
    <property type="molecule type" value="Genomic_DNA"/>
</dbReference>
<name>A0A7C9IRW6_9RHOB</name>
<dbReference type="AlphaFoldDB" id="A0A7C9IRW6"/>
<reference evidence="1 2" key="2">
    <citation type="submission" date="2020-03" db="EMBL/GenBank/DDBJ databases">
        <title>Kangsaoukella pontilimi gen. nov., sp. nov., a new member of the family Rhodobacteraceae isolated from a tidal mudflat.</title>
        <authorList>
            <person name="Kim I.S."/>
        </authorList>
    </citation>
    <scope>NUCLEOTIDE SEQUENCE [LARGE SCALE GENOMIC DNA]</scope>
    <source>
        <strain evidence="1 2">GH1-50</strain>
    </source>
</reference>
<dbReference type="RefSeq" id="WP_160765035.1">
    <property type="nucleotide sequence ID" value="NZ_WUPT01000002.1"/>
</dbReference>
<gene>
    <name evidence="1" type="ORF">GQ651_15150</name>
</gene>
<comment type="caution">
    <text evidence="1">The sequence shown here is derived from an EMBL/GenBank/DDBJ whole genome shotgun (WGS) entry which is preliminary data.</text>
</comment>
<evidence type="ECO:0000313" key="1">
    <source>
        <dbReference type="EMBL" id="MXQ09183.1"/>
    </source>
</evidence>
<accession>A0A7C9IRW6</accession>
<sequence length="55" mass="6054">MDILILSGVVLLGSVLESGIAWCLAKRPEPQTSAFDARTDNRYSRLNTNFEEALA</sequence>
<dbReference type="Proteomes" id="UP000480350">
    <property type="component" value="Unassembled WGS sequence"/>
</dbReference>
<keyword evidence="2" id="KW-1185">Reference proteome</keyword>
<organism evidence="1 2">
    <name type="scientific">Kangsaoukella pontilimi</name>
    <dbReference type="NCBI Taxonomy" id="2691042"/>
    <lineage>
        <taxon>Bacteria</taxon>
        <taxon>Pseudomonadati</taxon>
        <taxon>Pseudomonadota</taxon>
        <taxon>Alphaproteobacteria</taxon>
        <taxon>Rhodobacterales</taxon>
        <taxon>Paracoccaceae</taxon>
        <taxon>Kangsaoukella</taxon>
    </lineage>
</organism>
<protein>
    <submittedName>
        <fullName evidence="1">Uncharacterized protein</fullName>
    </submittedName>
</protein>
<reference evidence="1 2" key="1">
    <citation type="submission" date="2019-12" db="EMBL/GenBank/DDBJ databases">
        <authorList>
            <person name="Lee S.D."/>
        </authorList>
    </citation>
    <scope>NUCLEOTIDE SEQUENCE [LARGE SCALE GENOMIC DNA]</scope>
    <source>
        <strain evidence="1 2">GH1-50</strain>
    </source>
</reference>
<proteinExistence type="predicted"/>
<evidence type="ECO:0000313" key="2">
    <source>
        <dbReference type="Proteomes" id="UP000480350"/>
    </source>
</evidence>